<feature type="compositionally biased region" description="Polar residues" evidence="12">
    <location>
        <begin position="144"/>
        <end position="154"/>
    </location>
</feature>
<evidence type="ECO:0000256" key="9">
    <source>
        <dbReference type="ARBA" id="ARBA00022989"/>
    </source>
</evidence>
<evidence type="ECO:0000256" key="12">
    <source>
        <dbReference type="SAM" id="MobiDB-lite"/>
    </source>
</evidence>
<organism evidence="14 15">
    <name type="scientific">Clavelina lepadiformis</name>
    <name type="common">Light-bulb sea squirt</name>
    <name type="synonym">Ascidia lepadiformis</name>
    <dbReference type="NCBI Taxonomy" id="159417"/>
    <lineage>
        <taxon>Eukaryota</taxon>
        <taxon>Metazoa</taxon>
        <taxon>Chordata</taxon>
        <taxon>Tunicata</taxon>
        <taxon>Ascidiacea</taxon>
        <taxon>Aplousobranchia</taxon>
        <taxon>Clavelinidae</taxon>
        <taxon>Clavelina</taxon>
    </lineage>
</organism>
<evidence type="ECO:0000256" key="8">
    <source>
        <dbReference type="ARBA" id="ARBA00022927"/>
    </source>
</evidence>
<dbReference type="Pfam" id="PF09753">
    <property type="entry name" value="Use1"/>
    <property type="match status" value="1"/>
</dbReference>
<evidence type="ECO:0000256" key="1">
    <source>
        <dbReference type="ARBA" id="ARBA00004163"/>
    </source>
</evidence>
<feature type="transmembrane region" description="Helical" evidence="13">
    <location>
        <begin position="231"/>
        <end position="254"/>
    </location>
</feature>
<evidence type="ECO:0000313" key="14">
    <source>
        <dbReference type="EMBL" id="CAK8683493.1"/>
    </source>
</evidence>
<gene>
    <name evidence="14" type="ORF">CVLEPA_LOCUS14562</name>
</gene>
<keyword evidence="6" id="KW-0256">Endoplasmic reticulum</keyword>
<comment type="subcellular location">
    <subcellularLocation>
        <location evidence="1">Endoplasmic reticulum membrane</location>
        <topology evidence="1">Single-pass type IV membrane protein</topology>
    </subcellularLocation>
</comment>
<evidence type="ECO:0000256" key="3">
    <source>
        <dbReference type="ARBA" id="ARBA00015843"/>
    </source>
</evidence>
<keyword evidence="7" id="KW-0931">ER-Golgi transport</keyword>
<evidence type="ECO:0000256" key="10">
    <source>
        <dbReference type="ARBA" id="ARBA00023136"/>
    </source>
</evidence>
<keyword evidence="8" id="KW-0653">Protein transport</keyword>
<comment type="similarity">
    <text evidence="2">Belongs to the USE1 family.</text>
</comment>
<feature type="region of interest" description="Disordered" evidence="12">
    <location>
        <begin position="126"/>
        <end position="158"/>
    </location>
</feature>
<evidence type="ECO:0000256" key="5">
    <source>
        <dbReference type="ARBA" id="ARBA00022692"/>
    </source>
</evidence>
<name>A0ABP0FXW4_CLALP</name>
<evidence type="ECO:0000256" key="11">
    <source>
        <dbReference type="ARBA" id="ARBA00032711"/>
    </source>
</evidence>
<evidence type="ECO:0000256" key="6">
    <source>
        <dbReference type="ARBA" id="ARBA00022824"/>
    </source>
</evidence>
<dbReference type="InterPro" id="IPR019150">
    <property type="entry name" value="Vesicle_transport_protein_Use1"/>
</dbReference>
<feature type="compositionally biased region" description="Basic and acidic residues" evidence="12">
    <location>
        <begin position="128"/>
        <end position="143"/>
    </location>
</feature>
<accession>A0ABP0FXW4</accession>
<keyword evidence="4" id="KW-0813">Transport</keyword>
<dbReference type="CDD" id="cd15860">
    <property type="entry name" value="SNARE_USE1"/>
    <property type="match status" value="1"/>
</dbReference>
<evidence type="ECO:0000256" key="2">
    <source>
        <dbReference type="ARBA" id="ARBA00007891"/>
    </source>
</evidence>
<proteinExistence type="inferred from homology"/>
<keyword evidence="9 13" id="KW-1133">Transmembrane helix</keyword>
<comment type="caution">
    <text evidence="14">The sequence shown here is derived from an EMBL/GenBank/DDBJ whole genome shotgun (WGS) entry which is preliminary data.</text>
</comment>
<keyword evidence="15" id="KW-1185">Reference proteome</keyword>
<evidence type="ECO:0000313" key="15">
    <source>
        <dbReference type="Proteomes" id="UP001642483"/>
    </source>
</evidence>
<dbReference type="EMBL" id="CAWYQH010000097">
    <property type="protein sequence ID" value="CAK8683493.1"/>
    <property type="molecule type" value="Genomic_DNA"/>
</dbReference>
<evidence type="ECO:0000256" key="13">
    <source>
        <dbReference type="SAM" id="Phobius"/>
    </source>
</evidence>
<sequence>MPPVNVGRVSMSRNEINLIRLLARCEEMAAKNEDDDWRLEKYVETLEQLLQETSKQGNRQPNDETIKEYNKKINFLKEFLATKKLPSIAEKALANQLLIPSKSQTISSVVASPTGQHIKHVAATKYSSEMRKELMSKESDKQGNLRQRSAPTKSHNTDEMLRIQQDQHERIAEDMISIARNLKHNITVSGKIIRDDTKVLHKASKKAEENISQLKHESTRLESHLHKGTNWWLWIALAVVCITFLFMIFFIRFVPKPR</sequence>
<reference evidence="14 15" key="1">
    <citation type="submission" date="2024-02" db="EMBL/GenBank/DDBJ databases">
        <authorList>
            <person name="Daric V."/>
            <person name="Darras S."/>
        </authorList>
    </citation>
    <scope>NUCLEOTIDE SEQUENCE [LARGE SCALE GENOMIC DNA]</scope>
</reference>
<keyword evidence="10 13" id="KW-0472">Membrane</keyword>
<evidence type="ECO:0000256" key="7">
    <source>
        <dbReference type="ARBA" id="ARBA00022892"/>
    </source>
</evidence>
<dbReference type="PANTHER" id="PTHR13050">
    <property type="entry name" value="USE1-LIKE PROTEIN"/>
    <property type="match status" value="1"/>
</dbReference>
<keyword evidence="5 13" id="KW-0812">Transmembrane</keyword>
<dbReference type="PANTHER" id="PTHR13050:SF7">
    <property type="entry name" value="VESICLE TRANSPORT PROTEIN USE1"/>
    <property type="match status" value="1"/>
</dbReference>
<dbReference type="Proteomes" id="UP001642483">
    <property type="component" value="Unassembled WGS sequence"/>
</dbReference>
<evidence type="ECO:0000256" key="4">
    <source>
        <dbReference type="ARBA" id="ARBA00022448"/>
    </source>
</evidence>
<protein>
    <recommendedName>
        <fullName evidence="3">Vesicle transport protein USE1</fullName>
    </recommendedName>
    <alternativeName>
        <fullName evidence="11">USE1-like protein</fullName>
    </alternativeName>
</protein>